<name>A0A8H3FR69_9LECA</name>
<protein>
    <submittedName>
        <fullName evidence="2">Uncharacterized protein</fullName>
    </submittedName>
</protein>
<evidence type="ECO:0000256" key="1">
    <source>
        <dbReference type="SAM" id="MobiDB-lite"/>
    </source>
</evidence>
<gene>
    <name evidence="2" type="ORF">GOMPHAMPRED_005442</name>
</gene>
<accession>A0A8H3FR69</accession>
<proteinExistence type="predicted"/>
<feature type="compositionally biased region" description="Low complexity" evidence="1">
    <location>
        <begin position="45"/>
        <end position="63"/>
    </location>
</feature>
<reference evidence="2" key="1">
    <citation type="submission" date="2021-03" db="EMBL/GenBank/DDBJ databases">
        <authorList>
            <person name="Tagirdzhanova G."/>
        </authorList>
    </citation>
    <scope>NUCLEOTIDE SEQUENCE</scope>
</reference>
<dbReference type="AlphaFoldDB" id="A0A8H3FR69"/>
<organism evidence="2 3">
    <name type="scientific">Gomphillus americanus</name>
    <dbReference type="NCBI Taxonomy" id="1940652"/>
    <lineage>
        <taxon>Eukaryota</taxon>
        <taxon>Fungi</taxon>
        <taxon>Dikarya</taxon>
        <taxon>Ascomycota</taxon>
        <taxon>Pezizomycotina</taxon>
        <taxon>Lecanoromycetes</taxon>
        <taxon>OSLEUM clade</taxon>
        <taxon>Ostropomycetidae</taxon>
        <taxon>Ostropales</taxon>
        <taxon>Graphidaceae</taxon>
        <taxon>Gomphilloideae</taxon>
        <taxon>Gomphillus</taxon>
    </lineage>
</organism>
<feature type="compositionally biased region" description="Polar residues" evidence="1">
    <location>
        <begin position="8"/>
        <end position="18"/>
    </location>
</feature>
<evidence type="ECO:0000313" key="3">
    <source>
        <dbReference type="Proteomes" id="UP000664169"/>
    </source>
</evidence>
<keyword evidence="3" id="KW-1185">Reference proteome</keyword>
<feature type="region of interest" description="Disordered" evidence="1">
    <location>
        <begin position="1"/>
        <end position="64"/>
    </location>
</feature>
<evidence type="ECO:0000313" key="2">
    <source>
        <dbReference type="EMBL" id="CAF9929652.1"/>
    </source>
</evidence>
<dbReference type="EMBL" id="CAJPDQ010000033">
    <property type="protein sequence ID" value="CAF9929652.1"/>
    <property type="molecule type" value="Genomic_DNA"/>
</dbReference>
<comment type="caution">
    <text evidence="2">The sequence shown here is derived from an EMBL/GenBank/DDBJ whole genome shotgun (WGS) entry which is preliminary data.</text>
</comment>
<dbReference type="Proteomes" id="UP000664169">
    <property type="component" value="Unassembled WGS sequence"/>
</dbReference>
<sequence>MTRDGTREATQITYSRQGRVNWLPTPKRTLNPHQTFRILPQGTERPQNQAQQQGQEQARGPEQAPAILSEPFIFTEQELLDIARLNRAFLKTSEISCDIEKEQDAKVEISTPIRNQVL</sequence>